<reference evidence="1 2" key="1">
    <citation type="submission" date="2020-10" db="EMBL/GenBank/DDBJ databases">
        <title>The genome sequence of Chitinilyticum litopenaei 4Y14.</title>
        <authorList>
            <person name="Liu Y."/>
        </authorList>
    </citation>
    <scope>NUCLEOTIDE SEQUENCE [LARGE SCALE GENOMIC DNA]</scope>
    <source>
        <strain evidence="1 2">4Y14</strain>
    </source>
</reference>
<dbReference type="GO" id="GO:0009295">
    <property type="term" value="C:nucleoid"/>
    <property type="evidence" value="ECO:0007669"/>
    <property type="project" value="InterPro"/>
</dbReference>
<organism evidence="1 2">
    <name type="scientific">Chitinilyticum piscinae</name>
    <dbReference type="NCBI Taxonomy" id="2866724"/>
    <lineage>
        <taxon>Bacteria</taxon>
        <taxon>Pseudomonadati</taxon>
        <taxon>Pseudomonadota</taxon>
        <taxon>Betaproteobacteria</taxon>
        <taxon>Neisseriales</taxon>
        <taxon>Chitinibacteraceae</taxon>
        <taxon>Chitinilyticum</taxon>
    </lineage>
</organism>
<sequence>MMIEESRVAQLVVHRVGNPARGEPLQLSERAASVDAEVSQLILEGYLKGIVSERKKHQFIHETDLNLNELYHYKQQFFRDEIDFVALSQAIARHLHARSQHPNISAGDLLVILFENLADGERVQRAIGVFKSEIRDDFLTVVESGEVIDLRHATGINPRLIDKGALLLESGPDVFAVDRQAQSAKFWLDDFLQVLRVPDPASTTKLVAEVLEQVSEQIADPKQQQQFKEAVLTRCREEEEFLPWEVTDVAEKFVPREQVSQVLDQAAQSHGFSLEKNTRVPAKNVAKRLERSWSKIGIGHGVSILQPSDLNLEDVNIESGDEEIVMTLYFSKKI</sequence>
<accession>A0A8J7FJV6</accession>
<gene>
    <name evidence="1" type="ORF">INR99_15455</name>
</gene>
<comment type="caution">
    <text evidence="1">The sequence shown here is derived from an EMBL/GenBank/DDBJ whole genome shotgun (WGS) entry which is preliminary data.</text>
</comment>
<evidence type="ECO:0000313" key="2">
    <source>
        <dbReference type="Proteomes" id="UP000604481"/>
    </source>
</evidence>
<protein>
    <submittedName>
        <fullName evidence="1">Nucleoid-associated protein</fullName>
    </submittedName>
</protein>
<evidence type="ECO:0000313" key="1">
    <source>
        <dbReference type="EMBL" id="MBE9610735.1"/>
    </source>
</evidence>
<dbReference type="RefSeq" id="WP_194117280.1">
    <property type="nucleotide sequence ID" value="NZ_JADFUA010000012.1"/>
</dbReference>
<dbReference type="Proteomes" id="UP000604481">
    <property type="component" value="Unassembled WGS sequence"/>
</dbReference>
<name>A0A8J7FJV6_9NEIS</name>
<proteinExistence type="predicted"/>
<keyword evidence="2" id="KW-1185">Reference proteome</keyword>
<dbReference type="InterPro" id="IPR007358">
    <property type="entry name" value="Nucleoid_associated_NdpA"/>
</dbReference>
<dbReference type="EMBL" id="JADFUA010000012">
    <property type="protein sequence ID" value="MBE9610735.1"/>
    <property type="molecule type" value="Genomic_DNA"/>
</dbReference>
<dbReference type="AlphaFoldDB" id="A0A8J7FJV6"/>
<dbReference type="Pfam" id="PF04245">
    <property type="entry name" value="NA37"/>
    <property type="match status" value="1"/>
</dbReference>